<evidence type="ECO:0000313" key="5">
    <source>
        <dbReference type="RefSeq" id="XP_052132945.1"/>
    </source>
</evidence>
<accession>A0A6J1TFR7</accession>
<evidence type="ECO:0000313" key="4">
    <source>
        <dbReference type="RefSeq" id="XP_026290585.1"/>
    </source>
</evidence>
<dbReference type="InterPro" id="IPR036047">
    <property type="entry name" value="F-box-like_dom_sf"/>
</dbReference>
<dbReference type="GeneID" id="113215188"/>
<dbReference type="PROSITE" id="PS50181">
    <property type="entry name" value="FBOX"/>
    <property type="match status" value="1"/>
</dbReference>
<dbReference type="Pfam" id="PF12937">
    <property type="entry name" value="F-box-like"/>
    <property type="match status" value="1"/>
</dbReference>
<dbReference type="SMART" id="SM00256">
    <property type="entry name" value="FBOX"/>
    <property type="match status" value="1"/>
</dbReference>
<organism evidence="3 4">
    <name type="scientific">Frankliniella occidentalis</name>
    <name type="common">Western flower thrips</name>
    <name type="synonym">Euthrips occidentalis</name>
    <dbReference type="NCBI Taxonomy" id="133901"/>
    <lineage>
        <taxon>Eukaryota</taxon>
        <taxon>Metazoa</taxon>
        <taxon>Ecdysozoa</taxon>
        <taxon>Arthropoda</taxon>
        <taxon>Hexapoda</taxon>
        <taxon>Insecta</taxon>
        <taxon>Pterygota</taxon>
        <taxon>Neoptera</taxon>
        <taxon>Paraneoptera</taxon>
        <taxon>Thysanoptera</taxon>
        <taxon>Terebrantia</taxon>
        <taxon>Thripoidea</taxon>
        <taxon>Thripidae</taxon>
        <taxon>Frankliniella</taxon>
    </lineage>
</organism>
<reference evidence="4 5" key="1">
    <citation type="submission" date="2025-04" db="UniProtKB">
        <authorList>
            <consortium name="RefSeq"/>
        </authorList>
    </citation>
    <scope>IDENTIFICATION</scope>
    <source>
        <tissue evidence="4 5">Whole organism</tissue>
    </source>
</reference>
<evidence type="ECO:0000259" key="2">
    <source>
        <dbReference type="PROSITE" id="PS50181"/>
    </source>
</evidence>
<protein>
    <submittedName>
        <fullName evidence="4 5">Uncharacterized protein LOC113215188</fullName>
    </submittedName>
</protein>
<dbReference type="Proteomes" id="UP000504606">
    <property type="component" value="Unplaced"/>
</dbReference>
<evidence type="ECO:0000313" key="3">
    <source>
        <dbReference type="Proteomes" id="UP000504606"/>
    </source>
</evidence>
<evidence type="ECO:0000256" key="1">
    <source>
        <dbReference type="SAM" id="MobiDB-lite"/>
    </source>
</evidence>
<feature type="domain" description="F-box" evidence="2">
    <location>
        <begin position="50"/>
        <end position="96"/>
    </location>
</feature>
<dbReference type="KEGG" id="foc:113215188"/>
<dbReference type="RefSeq" id="XP_026290585.1">
    <property type="nucleotide sequence ID" value="XM_026434800.2"/>
</dbReference>
<keyword evidence="3" id="KW-1185">Reference proteome</keyword>
<gene>
    <name evidence="4 5" type="primary">LOC113215188</name>
</gene>
<feature type="compositionally biased region" description="Basic and acidic residues" evidence="1">
    <location>
        <begin position="1"/>
        <end position="11"/>
    </location>
</feature>
<dbReference type="OrthoDB" id="3219396at2759"/>
<proteinExistence type="predicted"/>
<feature type="compositionally biased region" description="Polar residues" evidence="1">
    <location>
        <begin position="38"/>
        <end position="52"/>
    </location>
</feature>
<dbReference type="InterPro" id="IPR001810">
    <property type="entry name" value="F-box_dom"/>
</dbReference>
<dbReference type="RefSeq" id="XP_052132945.1">
    <property type="nucleotide sequence ID" value="XM_052276985.1"/>
</dbReference>
<dbReference type="Gene3D" id="1.20.1280.50">
    <property type="match status" value="1"/>
</dbReference>
<name>A0A6J1TFR7_FRAOC</name>
<dbReference type="AlphaFoldDB" id="A0A6J1TFR7"/>
<sequence length="352" mass="39410">MASREYRERRMANKRSRKPSGKQVRTQPPRSCKRTQHRTLSTTPSEQEQRPTLDQLPENVLLRVMQHLDVDTLLSCRLVCRRLGVLSLHPGAWRRRTLSTIDVEGENTLTCAVLRLAPCLQHVTVVLPLGQSACRHLHTSTCAVAGLEVKDVAWTSHAAALATRLIQRQATIGRLKRVGVRFRESTVSEADAPVLLGALMSTPGLEELALNVRLSQPFELSSSMCGEFWLERGSSLRRLYMAVKGAEPFAQFLLRMHAATLEEVHFLGLYSLHVRMSISTLQLVAGLPRLRELTLHHDQPGLGFLAKCVSLRTLNIVVVEGEQYSAGAAERLRQTRQRLDVKIRRMGADVAL</sequence>
<dbReference type="SUPFAM" id="SSF81383">
    <property type="entry name" value="F-box domain"/>
    <property type="match status" value="1"/>
</dbReference>
<feature type="region of interest" description="Disordered" evidence="1">
    <location>
        <begin position="1"/>
        <end position="53"/>
    </location>
</feature>